<sequence length="646" mass="73123">MLPLPPPKILAWTNRGQLVNTVVLPYIHLMKSQRFFFILLQAAVLLLPQKLPADPIDSLAQLVQQPAHDTITGMRYLELAKAWFWENPVKTDSLLRIAESYLGPQQYYRGLSDVHNFRANYHYMGGRPLSACSSLDTAMQFAALDGDSLHMIGIRKNLTILRSEAGDIEGALEAIEESMQYLVAHQDSSLLAEHFVQRGLLYQQKGYRRLALKDFQTAREVHLALQETARVAEAEQHIGKTLFDESNYQEALPYFIASAKRYQLAGQQQYYAEVLTLLGTNYHRLQKHRLADSTFAASIALSNQLQQPYNIAHAQLLRAESWLERGHQLGQAASDASTAQLVFEEVLPIMAGSCQMLLARIDSAQQRWLPALDKADRSIAIFEDHEGASYLRGALRFKAAVLSKLSRPEQALAAYERAQALSDSLFSIQQAQAIAELHLEYDTELKEREIALKAAQIKRLASEKENALLRNRLLGLGLLAALLLLGGGYYTYRLRQRTLKAEVRHRERELAAQRLHLLQKNNILQQVEDQLSNQTTTSGDEGHQKLLNSLRTQDTLDKDWDTFTSYFKAVHADFSEQLERKFPTLSITEKRLAYLFRLGTTIAEAAALLNIQPESVRKGKYRLKKKLATATETDNQSLEDMLRQIG</sequence>
<keyword evidence="3" id="KW-1185">Reference proteome</keyword>
<dbReference type="Proteomes" id="UP000029736">
    <property type="component" value="Unassembled WGS sequence"/>
</dbReference>
<dbReference type="STRING" id="1524460.IX84_09300"/>
<evidence type="ECO:0000313" key="2">
    <source>
        <dbReference type="EMBL" id="KGE88379.1"/>
    </source>
</evidence>
<organism evidence="2 3">
    <name type="scientific">Phaeodactylibacter xiamenensis</name>
    <dbReference type="NCBI Taxonomy" id="1524460"/>
    <lineage>
        <taxon>Bacteria</taxon>
        <taxon>Pseudomonadati</taxon>
        <taxon>Bacteroidota</taxon>
        <taxon>Saprospiria</taxon>
        <taxon>Saprospirales</taxon>
        <taxon>Haliscomenobacteraceae</taxon>
        <taxon>Phaeodactylibacter</taxon>
    </lineage>
</organism>
<comment type="caution">
    <text evidence="2">The sequence shown here is derived from an EMBL/GenBank/DDBJ whole genome shotgun (WGS) entry which is preliminary data.</text>
</comment>
<keyword evidence="1" id="KW-1133">Transmembrane helix</keyword>
<gene>
    <name evidence="2" type="ORF">IX84_09300</name>
</gene>
<feature type="transmembrane region" description="Helical" evidence="1">
    <location>
        <begin position="473"/>
        <end position="492"/>
    </location>
</feature>
<dbReference type="SUPFAM" id="SSF48452">
    <property type="entry name" value="TPR-like"/>
    <property type="match status" value="2"/>
</dbReference>
<dbReference type="GO" id="GO:0006355">
    <property type="term" value="P:regulation of DNA-templated transcription"/>
    <property type="evidence" value="ECO:0007669"/>
    <property type="project" value="InterPro"/>
</dbReference>
<proteinExistence type="predicted"/>
<dbReference type="SUPFAM" id="SSF46894">
    <property type="entry name" value="C-terminal effector domain of the bipartite response regulators"/>
    <property type="match status" value="1"/>
</dbReference>
<dbReference type="AlphaFoldDB" id="A0A098S739"/>
<keyword evidence="1" id="KW-0812">Transmembrane</keyword>
<dbReference type="InterPro" id="IPR011990">
    <property type="entry name" value="TPR-like_helical_dom_sf"/>
</dbReference>
<reference evidence="2 3" key="1">
    <citation type="journal article" date="2014" name="Int. J. Syst. Evol. Microbiol.">
        <title>Phaeodactylibacter xiamenensis gen. nov., sp. nov., a member of the family Saprospiraceae isolated from the marine alga Phaeodactylum tricornutum.</title>
        <authorList>
            <person name="Chen Z.Jr."/>
            <person name="Lei X."/>
            <person name="Lai Q."/>
            <person name="Li Y."/>
            <person name="Zhang B."/>
            <person name="Zhang J."/>
            <person name="Zhang H."/>
            <person name="Yang L."/>
            <person name="Zheng W."/>
            <person name="Tian Y."/>
            <person name="Yu Z."/>
            <person name="Xu H.Jr."/>
            <person name="Zheng T."/>
        </authorList>
    </citation>
    <scope>NUCLEOTIDE SEQUENCE [LARGE SCALE GENOMIC DNA]</scope>
    <source>
        <strain evidence="2 3">KD52</strain>
    </source>
</reference>
<evidence type="ECO:0008006" key="4">
    <source>
        <dbReference type="Google" id="ProtNLM"/>
    </source>
</evidence>
<evidence type="ECO:0000256" key="1">
    <source>
        <dbReference type="SAM" id="Phobius"/>
    </source>
</evidence>
<dbReference type="SMART" id="SM00028">
    <property type="entry name" value="TPR"/>
    <property type="match status" value="4"/>
</dbReference>
<dbReference type="InterPro" id="IPR016032">
    <property type="entry name" value="Sig_transdc_resp-reg_C-effctor"/>
</dbReference>
<dbReference type="Gene3D" id="1.25.40.10">
    <property type="entry name" value="Tetratricopeptide repeat domain"/>
    <property type="match status" value="2"/>
</dbReference>
<dbReference type="InterPro" id="IPR019734">
    <property type="entry name" value="TPR_rpt"/>
</dbReference>
<dbReference type="GO" id="GO:0003677">
    <property type="term" value="F:DNA binding"/>
    <property type="evidence" value="ECO:0007669"/>
    <property type="project" value="InterPro"/>
</dbReference>
<dbReference type="EMBL" id="JPOS01000019">
    <property type="protein sequence ID" value="KGE88379.1"/>
    <property type="molecule type" value="Genomic_DNA"/>
</dbReference>
<name>A0A098S739_9BACT</name>
<keyword evidence="1" id="KW-0472">Membrane</keyword>
<accession>A0A098S739</accession>
<protein>
    <recommendedName>
        <fullName evidence="4">HTH luxR-type domain-containing protein</fullName>
    </recommendedName>
</protein>
<evidence type="ECO:0000313" key="3">
    <source>
        <dbReference type="Proteomes" id="UP000029736"/>
    </source>
</evidence>